<feature type="region of interest" description="Disordered" evidence="1">
    <location>
        <begin position="192"/>
        <end position="219"/>
    </location>
</feature>
<comment type="caution">
    <text evidence="3">The sequence shown here is derived from an EMBL/GenBank/DDBJ whole genome shotgun (WGS) entry which is preliminary data.</text>
</comment>
<evidence type="ECO:0000313" key="4">
    <source>
        <dbReference type="Proteomes" id="UP001328107"/>
    </source>
</evidence>
<dbReference type="EMBL" id="BTRK01000001">
    <property type="protein sequence ID" value="GMR32651.1"/>
    <property type="molecule type" value="Genomic_DNA"/>
</dbReference>
<feature type="compositionally biased region" description="Polar residues" evidence="1">
    <location>
        <begin position="258"/>
        <end position="267"/>
    </location>
</feature>
<feature type="transmembrane region" description="Helical" evidence="2">
    <location>
        <begin position="72"/>
        <end position="92"/>
    </location>
</feature>
<keyword evidence="2" id="KW-1133">Transmembrane helix</keyword>
<reference evidence="4" key="1">
    <citation type="submission" date="2022-10" db="EMBL/GenBank/DDBJ databases">
        <title>Genome assembly of Pristionchus species.</title>
        <authorList>
            <person name="Yoshida K."/>
            <person name="Sommer R.J."/>
        </authorList>
    </citation>
    <scope>NUCLEOTIDE SEQUENCE [LARGE SCALE GENOMIC DNA]</scope>
    <source>
        <strain evidence="4">RS5460</strain>
    </source>
</reference>
<gene>
    <name evidence="3" type="ORF">PMAYCL1PPCAC_02846</name>
</gene>
<feature type="transmembrane region" description="Helical" evidence="2">
    <location>
        <begin position="9"/>
        <end position="27"/>
    </location>
</feature>
<dbReference type="AlphaFoldDB" id="A0AAN4Z4Y8"/>
<organism evidence="3 4">
    <name type="scientific">Pristionchus mayeri</name>
    <dbReference type="NCBI Taxonomy" id="1317129"/>
    <lineage>
        <taxon>Eukaryota</taxon>
        <taxon>Metazoa</taxon>
        <taxon>Ecdysozoa</taxon>
        <taxon>Nematoda</taxon>
        <taxon>Chromadorea</taxon>
        <taxon>Rhabditida</taxon>
        <taxon>Rhabditina</taxon>
        <taxon>Diplogasteromorpha</taxon>
        <taxon>Diplogasteroidea</taxon>
        <taxon>Neodiplogasteridae</taxon>
        <taxon>Pristionchus</taxon>
    </lineage>
</organism>
<keyword evidence="4" id="KW-1185">Reference proteome</keyword>
<protein>
    <submittedName>
        <fullName evidence="3">Uncharacterized protein</fullName>
    </submittedName>
</protein>
<accession>A0AAN4Z4Y8</accession>
<keyword evidence="2" id="KW-0472">Membrane</keyword>
<proteinExistence type="predicted"/>
<evidence type="ECO:0000256" key="2">
    <source>
        <dbReference type="SAM" id="Phobius"/>
    </source>
</evidence>
<sequence>MRPNTILRLSLKLLELASSVVIIYLVSRVGTQWILLVSLVSVPPFTAYLILKSPSSSSSSSILHLSRRLLKSEGIISTCMAILSAILSLTLAYSHHVLGLDRNLLHACFFSSVLCLFYSIDVFLAFLSYRSAVIHFSLIPPPKIFPESPVSHPLSLTIDHFSSHLPHLQSTRLLTIDHGQLKFVACPSNGHKSRVPRMNPSKGLTQFTLPPPRPEAPQYISHALPDRRLSYSIPPSIDQSSISSSSNSSLSLGDRYHSASTIPQDPNSIEVPAVT</sequence>
<feature type="transmembrane region" description="Helical" evidence="2">
    <location>
        <begin position="104"/>
        <end position="127"/>
    </location>
</feature>
<feature type="compositionally biased region" description="Low complexity" evidence="1">
    <location>
        <begin position="235"/>
        <end position="251"/>
    </location>
</feature>
<keyword evidence="2" id="KW-0812">Transmembrane</keyword>
<dbReference type="Proteomes" id="UP001328107">
    <property type="component" value="Unassembled WGS sequence"/>
</dbReference>
<evidence type="ECO:0000256" key="1">
    <source>
        <dbReference type="SAM" id="MobiDB-lite"/>
    </source>
</evidence>
<evidence type="ECO:0000313" key="3">
    <source>
        <dbReference type="EMBL" id="GMR32651.1"/>
    </source>
</evidence>
<name>A0AAN4Z4Y8_9BILA</name>
<feature type="region of interest" description="Disordered" evidence="1">
    <location>
        <begin position="235"/>
        <end position="275"/>
    </location>
</feature>